<dbReference type="GO" id="GO:0030313">
    <property type="term" value="C:cell envelope"/>
    <property type="evidence" value="ECO:0007669"/>
    <property type="project" value="UniProtKB-SubCell"/>
</dbReference>
<evidence type="ECO:0000256" key="5">
    <source>
        <dbReference type="SAM" id="SignalP"/>
    </source>
</evidence>
<dbReference type="CDD" id="cd08519">
    <property type="entry name" value="PBP2_NikA_DppA_OppA_like_20"/>
    <property type="match status" value="1"/>
</dbReference>
<accession>A0A8J7Z0M1</accession>
<dbReference type="PANTHER" id="PTHR30290">
    <property type="entry name" value="PERIPLASMIC BINDING COMPONENT OF ABC TRANSPORTER"/>
    <property type="match status" value="1"/>
</dbReference>
<dbReference type="InterPro" id="IPR000914">
    <property type="entry name" value="SBP_5_dom"/>
</dbReference>
<dbReference type="InterPro" id="IPR030678">
    <property type="entry name" value="Peptide/Ni-bd"/>
</dbReference>
<evidence type="ECO:0000256" key="1">
    <source>
        <dbReference type="ARBA" id="ARBA00004196"/>
    </source>
</evidence>
<organism evidence="7 8">
    <name type="scientific">Myxacorys almedinensis A</name>
    <dbReference type="NCBI Taxonomy" id="2690445"/>
    <lineage>
        <taxon>Bacteria</taxon>
        <taxon>Bacillati</taxon>
        <taxon>Cyanobacteriota</taxon>
        <taxon>Cyanophyceae</taxon>
        <taxon>Leptolyngbyales</taxon>
        <taxon>Leptolyngbyaceae</taxon>
        <taxon>Myxacorys</taxon>
        <taxon>Myxacorys almedinensis</taxon>
    </lineage>
</organism>
<comment type="similarity">
    <text evidence="2">Belongs to the bacterial solute-binding protein 5 family.</text>
</comment>
<dbReference type="PROSITE" id="PS51257">
    <property type="entry name" value="PROKAR_LIPOPROTEIN"/>
    <property type="match status" value="1"/>
</dbReference>
<reference evidence="7" key="1">
    <citation type="submission" date="2019-12" db="EMBL/GenBank/DDBJ databases">
        <title>High-Quality draft genome sequences of three cyanobacteria isolated from the limestone walls of the Old Cathedral of Coimbra.</title>
        <authorList>
            <person name="Tiago I."/>
            <person name="Soares F."/>
            <person name="Portugal A."/>
        </authorList>
    </citation>
    <scope>NUCLEOTIDE SEQUENCE</scope>
    <source>
        <strain evidence="7">A</strain>
    </source>
</reference>
<protein>
    <submittedName>
        <fullName evidence="7">Peptide ABC transporter substrate-binding protein</fullName>
    </submittedName>
</protein>
<proteinExistence type="inferred from homology"/>
<comment type="caution">
    <text evidence="7">The sequence shown here is derived from an EMBL/GenBank/DDBJ whole genome shotgun (WGS) entry which is preliminary data.</text>
</comment>
<sequence length="534" mass="58650">MKAWKSLLKVVSLFCLCCFVALSCARSTPNGALNTTGRITVGTTATISTIDPADAYSIFAGNLLYNLGDRLYGYKVGTSELEPQLATALPTVSSDGLTYTIPLRKGVVFHDGTRFDAKAMEFSLQRFIQNGGSPAFLLSDAVDTIAATAPDQLTIKLKKPFAAFPSLLAFSGACAVSPTAYEIKEGAFKPATFVGTGAYKLVKYGTDSLKLDAFDQYWGQKPANRGVDVQFFSSAANLFNAFRTGAIDVAYQGMALSQIESLQEKAAIAGWKIVERSGSGINYLTLNLKSQPLDKVEVRQAIAAVIDRSILQNRVFQGQVEPLYSLIPATLEEQKPVFQRNGDPNAEVAKALLAKVGYSETNPLNVEFWYRSNVVNDQLVALTLTAIVRKQLGKLMQLDLKSVESTTAYRNLDKGAYPIFLLDWTPDFLDSDNYIQPFMECTKGSQTGCEEGASVSQGSYYYSDRVNTLIDQSRQVQNPAVRNQIFAELQTILRQDVPFIPLWQNKDYLFIQKNIQGATLEVTQKVPFATLKKA</sequence>
<evidence type="ECO:0000259" key="6">
    <source>
        <dbReference type="Pfam" id="PF00496"/>
    </source>
</evidence>
<dbReference type="Gene3D" id="3.40.190.10">
    <property type="entry name" value="Periplasmic binding protein-like II"/>
    <property type="match status" value="1"/>
</dbReference>
<evidence type="ECO:0000256" key="4">
    <source>
        <dbReference type="ARBA" id="ARBA00022729"/>
    </source>
</evidence>
<feature type="domain" description="Solute-binding protein family 5" evidence="6">
    <location>
        <begin position="80"/>
        <end position="445"/>
    </location>
</feature>
<dbReference type="Proteomes" id="UP000646053">
    <property type="component" value="Unassembled WGS sequence"/>
</dbReference>
<keyword evidence="3" id="KW-0813">Transport</keyword>
<dbReference type="InterPro" id="IPR039424">
    <property type="entry name" value="SBP_5"/>
</dbReference>
<dbReference type="GO" id="GO:1904680">
    <property type="term" value="F:peptide transmembrane transporter activity"/>
    <property type="evidence" value="ECO:0007669"/>
    <property type="project" value="TreeGrafter"/>
</dbReference>
<dbReference type="EMBL" id="WVIE01000013">
    <property type="protein sequence ID" value="NDJ18072.1"/>
    <property type="molecule type" value="Genomic_DNA"/>
</dbReference>
<dbReference type="GO" id="GO:0015833">
    <property type="term" value="P:peptide transport"/>
    <property type="evidence" value="ECO:0007669"/>
    <property type="project" value="TreeGrafter"/>
</dbReference>
<dbReference type="Gene3D" id="3.10.105.10">
    <property type="entry name" value="Dipeptide-binding Protein, Domain 3"/>
    <property type="match status" value="1"/>
</dbReference>
<evidence type="ECO:0000313" key="7">
    <source>
        <dbReference type="EMBL" id="NDJ18072.1"/>
    </source>
</evidence>
<keyword evidence="4 5" id="KW-0732">Signal</keyword>
<evidence type="ECO:0000313" key="8">
    <source>
        <dbReference type="Proteomes" id="UP000646053"/>
    </source>
</evidence>
<evidence type="ECO:0000256" key="2">
    <source>
        <dbReference type="ARBA" id="ARBA00005695"/>
    </source>
</evidence>
<feature type="signal peptide" evidence="5">
    <location>
        <begin position="1"/>
        <end position="25"/>
    </location>
</feature>
<gene>
    <name evidence="7" type="ORF">GS601_12365</name>
</gene>
<dbReference type="PIRSF" id="PIRSF002741">
    <property type="entry name" value="MppA"/>
    <property type="match status" value="1"/>
</dbReference>
<dbReference type="GO" id="GO:0042597">
    <property type="term" value="C:periplasmic space"/>
    <property type="evidence" value="ECO:0007669"/>
    <property type="project" value="UniProtKB-ARBA"/>
</dbReference>
<dbReference type="PANTHER" id="PTHR30290:SF10">
    <property type="entry name" value="PERIPLASMIC OLIGOPEPTIDE-BINDING PROTEIN-RELATED"/>
    <property type="match status" value="1"/>
</dbReference>
<keyword evidence="8" id="KW-1185">Reference proteome</keyword>
<dbReference type="GO" id="GO:0043190">
    <property type="term" value="C:ATP-binding cassette (ABC) transporter complex"/>
    <property type="evidence" value="ECO:0007669"/>
    <property type="project" value="InterPro"/>
</dbReference>
<comment type="subcellular location">
    <subcellularLocation>
        <location evidence="1">Cell envelope</location>
    </subcellularLocation>
</comment>
<feature type="chain" id="PRO_5035227097" evidence="5">
    <location>
        <begin position="26"/>
        <end position="534"/>
    </location>
</feature>
<name>A0A8J7Z0M1_9CYAN</name>
<dbReference type="AlphaFoldDB" id="A0A8J7Z0M1"/>
<dbReference type="Pfam" id="PF00496">
    <property type="entry name" value="SBP_bac_5"/>
    <property type="match status" value="1"/>
</dbReference>
<dbReference type="SUPFAM" id="SSF53850">
    <property type="entry name" value="Periplasmic binding protein-like II"/>
    <property type="match status" value="1"/>
</dbReference>
<evidence type="ECO:0000256" key="3">
    <source>
        <dbReference type="ARBA" id="ARBA00022448"/>
    </source>
</evidence>